<proteinExistence type="predicted"/>
<dbReference type="Proteomes" id="UP000316759">
    <property type="component" value="Unassembled WGS sequence"/>
</dbReference>
<keyword evidence="2" id="KW-1185">Reference proteome</keyword>
<comment type="caution">
    <text evidence="1">The sequence shown here is derived from an EMBL/GenBank/DDBJ whole genome shotgun (WGS) entry which is preliminary data.</text>
</comment>
<reference evidence="1 2" key="1">
    <citation type="submission" date="2019-04" db="EMBL/GenBank/DDBJ databases">
        <title>Annotation for the trematode Fasciola gigantica.</title>
        <authorList>
            <person name="Choi Y.-J."/>
        </authorList>
    </citation>
    <scope>NUCLEOTIDE SEQUENCE [LARGE SCALE GENOMIC DNA]</scope>
    <source>
        <strain evidence="1">Uganda_cow_1</strain>
    </source>
</reference>
<gene>
    <name evidence="1" type="ORF">FGIG_10240</name>
</gene>
<name>A0A504YP67_FASGI</name>
<dbReference type="AlphaFoldDB" id="A0A504YP67"/>
<dbReference type="EMBL" id="SUNJ01005177">
    <property type="protein sequence ID" value="TPP63832.1"/>
    <property type="molecule type" value="Genomic_DNA"/>
</dbReference>
<sequence>MFSLQKPTLTVTSPPQHKFCKMLAVLVESMNYPETICAEHLQHAQDGPSVGELATARLDLESRPTT</sequence>
<evidence type="ECO:0000313" key="1">
    <source>
        <dbReference type="EMBL" id="TPP63832.1"/>
    </source>
</evidence>
<organism evidence="1 2">
    <name type="scientific">Fasciola gigantica</name>
    <name type="common">Giant liver fluke</name>
    <dbReference type="NCBI Taxonomy" id="46835"/>
    <lineage>
        <taxon>Eukaryota</taxon>
        <taxon>Metazoa</taxon>
        <taxon>Spiralia</taxon>
        <taxon>Lophotrochozoa</taxon>
        <taxon>Platyhelminthes</taxon>
        <taxon>Trematoda</taxon>
        <taxon>Digenea</taxon>
        <taxon>Plagiorchiida</taxon>
        <taxon>Echinostomata</taxon>
        <taxon>Echinostomatoidea</taxon>
        <taxon>Fasciolidae</taxon>
        <taxon>Fasciola</taxon>
    </lineage>
</organism>
<accession>A0A504YP67</accession>
<protein>
    <submittedName>
        <fullName evidence="1">Uncharacterized protein</fullName>
    </submittedName>
</protein>
<evidence type="ECO:0000313" key="2">
    <source>
        <dbReference type="Proteomes" id="UP000316759"/>
    </source>
</evidence>